<dbReference type="Pfam" id="PF05119">
    <property type="entry name" value="Terminase_4"/>
    <property type="match status" value="1"/>
</dbReference>
<dbReference type="InterPro" id="IPR006448">
    <property type="entry name" value="Phage_term_ssu_P27"/>
</dbReference>
<evidence type="ECO:0000313" key="1">
    <source>
        <dbReference type="EMBL" id="DAE04730.1"/>
    </source>
</evidence>
<accession>A0A8S5PCM4</accession>
<proteinExistence type="predicted"/>
<name>A0A8S5PCM4_9CAUD</name>
<dbReference type="EMBL" id="BK015393">
    <property type="protein sequence ID" value="DAE04730.1"/>
    <property type="molecule type" value="Genomic_DNA"/>
</dbReference>
<protein>
    <submittedName>
        <fullName evidence="1">Terminase small subunit</fullName>
    </submittedName>
</protein>
<sequence>MAKDGTMRGGARVGAGKKPKALHQKINEGSADGALILPQPVELEGADVPPVKEYLKAAQKNGKELLAEEVFNETYLWLKKFGCAELVNTQLINQYAMAVARQIQCEEALSEYGFLAKHPTTGNAISSPYVSMLIQFTKQANQAWMQIYQIVKENCAVDFGGSPHDDMMERLLASRRK</sequence>
<organism evidence="1">
    <name type="scientific">Siphoviridae sp. ctFSL3</name>
    <dbReference type="NCBI Taxonomy" id="2825404"/>
    <lineage>
        <taxon>Viruses</taxon>
        <taxon>Duplodnaviria</taxon>
        <taxon>Heunggongvirae</taxon>
        <taxon>Uroviricota</taxon>
        <taxon>Caudoviricetes</taxon>
    </lineage>
</organism>
<reference evidence="1" key="1">
    <citation type="journal article" date="2021" name="Proc. Natl. Acad. Sci. U.S.A.">
        <title>A Catalog of Tens of Thousands of Viruses from Human Metagenomes Reveals Hidden Associations with Chronic Diseases.</title>
        <authorList>
            <person name="Tisza M.J."/>
            <person name="Buck C.B."/>
        </authorList>
    </citation>
    <scope>NUCLEOTIDE SEQUENCE</scope>
    <source>
        <strain evidence="1">CtFSL3</strain>
    </source>
</reference>